<evidence type="ECO:0000313" key="5">
    <source>
        <dbReference type="Proteomes" id="UP000239997"/>
    </source>
</evidence>
<dbReference type="EMBL" id="JPJI01000026">
    <property type="protein sequence ID" value="KEZ93504.1"/>
    <property type="molecule type" value="Genomic_DNA"/>
</dbReference>
<name>A0A084JX20_NONUL</name>
<reference evidence="3 5" key="2">
    <citation type="submission" date="2018-03" db="EMBL/GenBank/DDBJ databases">
        <title>Genomic Encyclopedia of Archaeal and Bacterial Type Strains, Phase II (KMG-II): from individual species to whole genera.</title>
        <authorList>
            <person name="Goeker M."/>
        </authorList>
    </citation>
    <scope>NUCLEOTIDE SEQUENCE [LARGE SCALE GENOMIC DNA]</scope>
    <source>
        <strain evidence="3 5">DSM 22727</strain>
    </source>
</reference>
<reference evidence="2 4" key="1">
    <citation type="submission" date="2014-07" db="EMBL/GenBank/DDBJ databases">
        <title>Draft genome sequence of Nonlabens ulvanivorans, an ulvan degrading bacterium.</title>
        <authorList>
            <person name="Kopel M."/>
            <person name="Helbert W."/>
            <person name="Henrissat B."/>
            <person name="Doniger T."/>
            <person name="Banin E."/>
        </authorList>
    </citation>
    <scope>NUCLEOTIDE SEQUENCE [LARGE SCALE GENOMIC DNA]</scope>
    <source>
        <strain evidence="2 4">PLR</strain>
    </source>
</reference>
<keyword evidence="5" id="KW-1185">Reference proteome</keyword>
<dbReference type="Proteomes" id="UP000028531">
    <property type="component" value="Unassembled WGS sequence"/>
</dbReference>
<gene>
    <name evidence="2" type="ORF">IL45_04620</name>
    <name evidence="3" type="ORF">LY02_01126</name>
</gene>
<dbReference type="RefSeq" id="WP_036580874.1">
    <property type="nucleotide sequence ID" value="NZ_JPJI01000026.1"/>
</dbReference>
<dbReference type="EMBL" id="PVNA01000002">
    <property type="protein sequence ID" value="PRX14097.1"/>
    <property type="molecule type" value="Genomic_DNA"/>
</dbReference>
<dbReference type="Proteomes" id="UP000239997">
    <property type="component" value="Unassembled WGS sequence"/>
</dbReference>
<evidence type="ECO:0000313" key="3">
    <source>
        <dbReference type="EMBL" id="PRX14097.1"/>
    </source>
</evidence>
<organism evidence="2 4">
    <name type="scientific">Nonlabens ulvanivorans</name>
    <name type="common">Persicivirga ulvanivorans</name>
    <dbReference type="NCBI Taxonomy" id="906888"/>
    <lineage>
        <taxon>Bacteria</taxon>
        <taxon>Pseudomonadati</taxon>
        <taxon>Bacteroidota</taxon>
        <taxon>Flavobacteriia</taxon>
        <taxon>Flavobacteriales</taxon>
        <taxon>Flavobacteriaceae</taxon>
        <taxon>Nonlabens</taxon>
    </lineage>
</organism>
<dbReference type="PROSITE" id="PS51257">
    <property type="entry name" value="PROKAR_LIPOPROTEIN"/>
    <property type="match status" value="1"/>
</dbReference>
<feature type="chain" id="PRO_5001777827" description="Deoxyribose-phosphate aldolase" evidence="1">
    <location>
        <begin position="28"/>
        <end position="247"/>
    </location>
</feature>
<dbReference type="OrthoDB" id="982433at2"/>
<sequence length="247" mass="28309">MKKILFTFLCISTILLQSCSNSPSLNANQIIDKAINAHGGHLLEQSTMEFDFRGVNYQALRDNGLFKFTRTRAKDSIMVVDILDNQSSQRTINGVPQKVADSIMAGYASSVNSVIYFAQLPYSLDGKAVYKELVGDKIIKNEPYYKIKVTFDPNGGGEDHEDEFIYWIHKDTFFVDYLAYSYCEEDCGYRFRESVNRRNIKGVTIQDYNNYKEAIQDPDLSQMDQLFMDGKLELLSEIKLDKVQLSF</sequence>
<keyword evidence="1" id="KW-0732">Signal</keyword>
<feature type="signal peptide" evidence="1">
    <location>
        <begin position="1"/>
        <end position="27"/>
    </location>
</feature>
<dbReference type="AlphaFoldDB" id="A0A084JX20"/>
<evidence type="ECO:0000256" key="1">
    <source>
        <dbReference type="SAM" id="SignalP"/>
    </source>
</evidence>
<evidence type="ECO:0000313" key="4">
    <source>
        <dbReference type="Proteomes" id="UP000028531"/>
    </source>
</evidence>
<dbReference type="InterPro" id="IPR045444">
    <property type="entry name" value="DUF6503"/>
</dbReference>
<protein>
    <recommendedName>
        <fullName evidence="6">Deoxyribose-phosphate aldolase</fullName>
    </recommendedName>
</protein>
<proteinExistence type="predicted"/>
<accession>A0A084JX20</accession>
<evidence type="ECO:0008006" key="6">
    <source>
        <dbReference type="Google" id="ProtNLM"/>
    </source>
</evidence>
<dbReference type="Pfam" id="PF20113">
    <property type="entry name" value="DUF6503"/>
    <property type="match status" value="1"/>
</dbReference>
<evidence type="ECO:0000313" key="2">
    <source>
        <dbReference type="EMBL" id="KEZ93504.1"/>
    </source>
</evidence>
<comment type="caution">
    <text evidence="2">The sequence shown here is derived from an EMBL/GenBank/DDBJ whole genome shotgun (WGS) entry which is preliminary data.</text>
</comment>